<reference evidence="1" key="1">
    <citation type="submission" date="2022-03" db="EMBL/GenBank/DDBJ databases">
        <authorList>
            <person name="Lindestad O."/>
        </authorList>
    </citation>
    <scope>NUCLEOTIDE SEQUENCE</scope>
</reference>
<protein>
    <submittedName>
        <fullName evidence="1">Jg9302 protein</fullName>
    </submittedName>
</protein>
<evidence type="ECO:0000313" key="2">
    <source>
        <dbReference type="Proteomes" id="UP000838756"/>
    </source>
</evidence>
<dbReference type="EMBL" id="CAKXAJ010026273">
    <property type="protein sequence ID" value="CAH2265152.1"/>
    <property type="molecule type" value="Genomic_DNA"/>
</dbReference>
<accession>A0A8S4SJC0</accession>
<name>A0A8S4SJC0_9NEOP</name>
<dbReference type="AlphaFoldDB" id="A0A8S4SJC0"/>
<keyword evidence="2" id="KW-1185">Reference proteome</keyword>
<gene>
    <name evidence="1" type="primary">jg9302</name>
    <name evidence="1" type="ORF">PAEG_LOCUS24809</name>
</gene>
<comment type="caution">
    <text evidence="1">The sequence shown here is derived from an EMBL/GenBank/DDBJ whole genome shotgun (WGS) entry which is preliminary data.</text>
</comment>
<organism evidence="1 2">
    <name type="scientific">Pararge aegeria aegeria</name>
    <dbReference type="NCBI Taxonomy" id="348720"/>
    <lineage>
        <taxon>Eukaryota</taxon>
        <taxon>Metazoa</taxon>
        <taxon>Ecdysozoa</taxon>
        <taxon>Arthropoda</taxon>
        <taxon>Hexapoda</taxon>
        <taxon>Insecta</taxon>
        <taxon>Pterygota</taxon>
        <taxon>Neoptera</taxon>
        <taxon>Endopterygota</taxon>
        <taxon>Lepidoptera</taxon>
        <taxon>Glossata</taxon>
        <taxon>Ditrysia</taxon>
        <taxon>Papilionoidea</taxon>
        <taxon>Nymphalidae</taxon>
        <taxon>Satyrinae</taxon>
        <taxon>Satyrini</taxon>
        <taxon>Parargina</taxon>
        <taxon>Pararge</taxon>
    </lineage>
</organism>
<evidence type="ECO:0000313" key="1">
    <source>
        <dbReference type="EMBL" id="CAH2265152.1"/>
    </source>
</evidence>
<sequence>MGGAHSSENHPLVGVLRCWNCDLGTQRRDGMDDMNRVAGNRWTQAAQDLGFRSSLLKTSKREALIAQWTGLRLQLRRVEFESQNAALTFLSYMRFK</sequence>
<proteinExistence type="predicted"/>
<dbReference type="OrthoDB" id="407509at2759"/>
<dbReference type="Proteomes" id="UP000838756">
    <property type="component" value="Unassembled WGS sequence"/>
</dbReference>